<evidence type="ECO:0000313" key="7">
    <source>
        <dbReference type="EMBL" id="CAB4912971.1"/>
    </source>
</evidence>
<gene>
    <name evidence="4" type="ORF">UFOPK2289_00219</name>
    <name evidence="5" type="ORF">UFOPK2822_00441</name>
    <name evidence="6" type="ORF">UFOPK3346_00303</name>
    <name evidence="7" type="ORF">UFOPK3670_00167</name>
    <name evidence="8" type="ORF">UFOPK4308_00330</name>
</gene>
<dbReference type="InterPro" id="IPR011032">
    <property type="entry name" value="GroES-like_sf"/>
</dbReference>
<dbReference type="InterPro" id="IPR013149">
    <property type="entry name" value="ADH-like_C"/>
</dbReference>
<dbReference type="EMBL" id="CAFBMV010000001">
    <property type="protein sequence ID" value="CAB4912971.1"/>
    <property type="molecule type" value="Genomic_DNA"/>
</dbReference>
<dbReference type="Pfam" id="PF00107">
    <property type="entry name" value="ADH_zinc_N"/>
    <property type="match status" value="1"/>
</dbReference>
<evidence type="ECO:0000313" key="4">
    <source>
        <dbReference type="EMBL" id="CAB4657460.1"/>
    </source>
</evidence>
<feature type="domain" description="Alcohol dehydrogenase-like C-terminal" evidence="2">
    <location>
        <begin position="187"/>
        <end position="314"/>
    </location>
</feature>
<dbReference type="InterPro" id="IPR050129">
    <property type="entry name" value="Zn_alcohol_dh"/>
</dbReference>
<evidence type="ECO:0000313" key="5">
    <source>
        <dbReference type="EMBL" id="CAB4744915.1"/>
    </source>
</evidence>
<keyword evidence="1" id="KW-0560">Oxidoreductase</keyword>
<reference evidence="4" key="1">
    <citation type="submission" date="2020-05" db="EMBL/GenBank/DDBJ databases">
        <authorList>
            <person name="Chiriac C."/>
            <person name="Salcher M."/>
            <person name="Ghai R."/>
            <person name="Kavagutti S V."/>
        </authorList>
    </citation>
    <scope>NUCLEOTIDE SEQUENCE</scope>
</reference>
<dbReference type="InterPro" id="IPR013154">
    <property type="entry name" value="ADH-like_N"/>
</dbReference>
<dbReference type="Pfam" id="PF08240">
    <property type="entry name" value="ADH_N"/>
    <property type="match status" value="1"/>
</dbReference>
<evidence type="ECO:0000259" key="2">
    <source>
        <dbReference type="Pfam" id="PF00107"/>
    </source>
</evidence>
<dbReference type="EMBL" id="CAFBQL010000002">
    <property type="protein sequence ID" value="CAB5054494.1"/>
    <property type="molecule type" value="Genomic_DNA"/>
</dbReference>
<evidence type="ECO:0000313" key="8">
    <source>
        <dbReference type="EMBL" id="CAB5054494.1"/>
    </source>
</evidence>
<dbReference type="EMBL" id="CAEZWT010000003">
    <property type="protein sequence ID" value="CAB4657460.1"/>
    <property type="molecule type" value="Genomic_DNA"/>
</dbReference>
<evidence type="ECO:0000256" key="1">
    <source>
        <dbReference type="ARBA" id="ARBA00023002"/>
    </source>
</evidence>
<dbReference type="Gene3D" id="3.90.180.10">
    <property type="entry name" value="Medium-chain alcohol dehydrogenases, catalytic domain"/>
    <property type="match status" value="1"/>
</dbReference>
<dbReference type="SUPFAM" id="SSF51735">
    <property type="entry name" value="NAD(P)-binding Rossmann-fold domains"/>
    <property type="match status" value="1"/>
</dbReference>
<dbReference type="EMBL" id="CAEZZC010000004">
    <property type="protein sequence ID" value="CAB4744915.1"/>
    <property type="molecule type" value="Genomic_DNA"/>
</dbReference>
<dbReference type="PANTHER" id="PTHR43401:SF2">
    <property type="entry name" value="L-THREONINE 3-DEHYDROGENASE"/>
    <property type="match status" value="1"/>
</dbReference>
<dbReference type="Gene3D" id="3.40.50.720">
    <property type="entry name" value="NAD(P)-binding Rossmann-like Domain"/>
    <property type="match status" value="1"/>
</dbReference>
<sequence length="353" mass="37201">MTTSSIQPLPATFAVGSMTKPGGIDIVQVPTPKPGYGEALVRIEATAICTWEQRSYSGAQENKFPFVGGHESAGIVVALGPDYRGPLKEGDRVAVGGASCGACHWCLTNQDRVCTRHYSGSVSYDCGWGPGGFAEYKIHPSDGLAFVGDIAADVASLTEPLSCAVHAARLADVKVSSDVVVIGAGTMGLMNVLALKQRGARVIVSEVDAGRLAMAKLMGADICIDASAVDPVEAVKELTEGRGADTVVTAIGHKVANDQGLAMLAQRGTLVLFASAHPETPIEISPNKWHNNEKKILGVLSSEKEDFYIAARLIRYGLVDVSPLIQGRYPLEKLSAALDQSITPGCYRIIVQP</sequence>
<evidence type="ECO:0000259" key="3">
    <source>
        <dbReference type="Pfam" id="PF08240"/>
    </source>
</evidence>
<dbReference type="GO" id="GO:0016491">
    <property type="term" value="F:oxidoreductase activity"/>
    <property type="evidence" value="ECO:0007669"/>
    <property type="project" value="UniProtKB-KW"/>
</dbReference>
<dbReference type="PANTHER" id="PTHR43401">
    <property type="entry name" value="L-THREONINE 3-DEHYDROGENASE"/>
    <property type="match status" value="1"/>
</dbReference>
<accession>A0A6J6L634</accession>
<dbReference type="InterPro" id="IPR036291">
    <property type="entry name" value="NAD(P)-bd_dom_sf"/>
</dbReference>
<dbReference type="SUPFAM" id="SSF50129">
    <property type="entry name" value="GroES-like"/>
    <property type="match status" value="1"/>
</dbReference>
<protein>
    <submittedName>
        <fullName evidence="4">Unannotated protein</fullName>
    </submittedName>
</protein>
<dbReference type="EMBL" id="CAFBLE010000002">
    <property type="protein sequence ID" value="CAB4858010.1"/>
    <property type="molecule type" value="Genomic_DNA"/>
</dbReference>
<feature type="domain" description="Alcohol dehydrogenase-like N-terminal" evidence="3">
    <location>
        <begin position="37"/>
        <end position="144"/>
    </location>
</feature>
<organism evidence="4">
    <name type="scientific">freshwater metagenome</name>
    <dbReference type="NCBI Taxonomy" id="449393"/>
    <lineage>
        <taxon>unclassified sequences</taxon>
        <taxon>metagenomes</taxon>
        <taxon>ecological metagenomes</taxon>
    </lineage>
</organism>
<dbReference type="AlphaFoldDB" id="A0A6J6L634"/>
<proteinExistence type="predicted"/>
<evidence type="ECO:0000313" key="6">
    <source>
        <dbReference type="EMBL" id="CAB4858010.1"/>
    </source>
</evidence>
<name>A0A6J6L634_9ZZZZ</name>